<dbReference type="Proteomes" id="UP000005959">
    <property type="component" value="Unassembled WGS sequence"/>
</dbReference>
<gene>
    <name evidence="4" type="ORF">HMPREF0454_04591</name>
</gene>
<protein>
    <submittedName>
        <fullName evidence="4">Sigma-54 interaction domain protein</fullName>
    </submittedName>
</protein>
<dbReference type="InterPro" id="IPR003593">
    <property type="entry name" value="AAA+_ATPase"/>
</dbReference>
<dbReference type="SUPFAM" id="SSF52540">
    <property type="entry name" value="P-loop containing nucleoside triphosphate hydrolases"/>
    <property type="match status" value="1"/>
</dbReference>
<comment type="caution">
    <text evidence="4">The sequence shown here is derived from an EMBL/GenBank/DDBJ whole genome shotgun (WGS) entry which is preliminary data.</text>
</comment>
<dbReference type="SMART" id="SM00382">
    <property type="entry name" value="AAA"/>
    <property type="match status" value="1"/>
</dbReference>
<evidence type="ECO:0000256" key="2">
    <source>
        <dbReference type="ARBA" id="ARBA00022840"/>
    </source>
</evidence>
<dbReference type="HOGENOM" id="CLU_000445_95_4_6"/>
<dbReference type="EMBL" id="AGCI01000110">
    <property type="protein sequence ID" value="EHM37960.1"/>
    <property type="molecule type" value="Genomic_DNA"/>
</dbReference>
<dbReference type="PROSITE" id="PS50045">
    <property type="entry name" value="SIGMA54_INTERACT_4"/>
    <property type="match status" value="1"/>
</dbReference>
<name>G9YDA6_HAFAL</name>
<keyword evidence="2" id="KW-0067">ATP-binding</keyword>
<dbReference type="GO" id="GO:0006355">
    <property type="term" value="P:regulation of DNA-templated transcription"/>
    <property type="evidence" value="ECO:0007669"/>
    <property type="project" value="InterPro"/>
</dbReference>
<dbReference type="PANTHER" id="PTHR32071">
    <property type="entry name" value="TRANSCRIPTIONAL REGULATORY PROTEIN"/>
    <property type="match status" value="1"/>
</dbReference>
<dbReference type="InterPro" id="IPR027417">
    <property type="entry name" value="P-loop_NTPase"/>
</dbReference>
<dbReference type="Gene3D" id="1.10.10.60">
    <property type="entry name" value="Homeodomain-like"/>
    <property type="match status" value="1"/>
</dbReference>
<dbReference type="Gene3D" id="1.10.8.60">
    <property type="match status" value="1"/>
</dbReference>
<organism evidence="4 5">
    <name type="scientific">Hafnia alvei ATCC 51873</name>
    <dbReference type="NCBI Taxonomy" id="1002364"/>
    <lineage>
        <taxon>Bacteria</taxon>
        <taxon>Pseudomonadati</taxon>
        <taxon>Pseudomonadota</taxon>
        <taxon>Gammaproteobacteria</taxon>
        <taxon>Enterobacterales</taxon>
        <taxon>Hafniaceae</taxon>
        <taxon>Hafnia</taxon>
    </lineage>
</organism>
<sequence length="506" mass="56958">MINPAQQATLALLSCETLETLGQAFCECIQQWAPEAYLLNGVIPVSGQELTCYMNGRDSAALRLQFDDFSHPFSQVMRTGKASIWSTLNYGVRIEHQEFRQLVQSMGKECGLFVQPLFDAEQHLYGLFAIFDTTAMLNALQQTEHPFIYLLQVYQAQIKHLKKEADMMAKNYVRNRDNDVLALPRNDATAVLPRVLVGNSSYICQLRKKIQVAITHDIPVAIEGESGSGKSEIAQLIHTYSQLSGSLVIVDCNSLDLQQQGGRLFGHTDVAESALMQANKGTLLLENIDKLASCWYGKLQHALDCGEITPCQNIKKGASRFRLLATSCQPLSTIASSIPDFFPLYQRINHYPLKLQPLRYWREDLVVLSQHILRKLCLQHQKPSFVISDELQLQLHSYHFPGNVSELKRLLELLLLESSRAGYSKSHEENNAALTELLALNFSIGSITEPDYTQSGSLKEVVSVFKKAVINHRLLRQCFNKERVAMSLAISRRSLDMKCKKLGLAR</sequence>
<feature type="domain" description="Sigma-54 factor interaction" evidence="3">
    <location>
        <begin position="196"/>
        <end position="416"/>
    </location>
</feature>
<dbReference type="Pfam" id="PF25601">
    <property type="entry name" value="AAA_lid_14"/>
    <property type="match status" value="1"/>
</dbReference>
<evidence type="ECO:0000259" key="3">
    <source>
        <dbReference type="PROSITE" id="PS50045"/>
    </source>
</evidence>
<dbReference type="InterPro" id="IPR058031">
    <property type="entry name" value="AAA_lid_NorR"/>
</dbReference>
<dbReference type="Pfam" id="PF00158">
    <property type="entry name" value="Sigma54_activat"/>
    <property type="match status" value="1"/>
</dbReference>
<dbReference type="InterPro" id="IPR002078">
    <property type="entry name" value="Sigma_54_int"/>
</dbReference>
<evidence type="ECO:0000256" key="1">
    <source>
        <dbReference type="ARBA" id="ARBA00022741"/>
    </source>
</evidence>
<accession>G9YDA6</accession>
<dbReference type="GO" id="GO:0005524">
    <property type="term" value="F:ATP binding"/>
    <property type="evidence" value="ECO:0007669"/>
    <property type="project" value="UniProtKB-KW"/>
</dbReference>
<dbReference type="AlphaFoldDB" id="G9YDA6"/>
<proteinExistence type="predicted"/>
<dbReference type="Gene3D" id="3.40.50.300">
    <property type="entry name" value="P-loop containing nucleotide triphosphate hydrolases"/>
    <property type="match status" value="1"/>
</dbReference>
<dbReference type="PATRIC" id="fig|1002364.3.peg.4124"/>
<reference evidence="4 5" key="1">
    <citation type="submission" date="2011-08" db="EMBL/GenBank/DDBJ databases">
        <authorList>
            <person name="Weinstock G."/>
            <person name="Sodergren E."/>
            <person name="Clifton S."/>
            <person name="Fulton L."/>
            <person name="Fulton B."/>
            <person name="Courtney L."/>
            <person name="Fronick C."/>
            <person name="Harrison M."/>
            <person name="Strong C."/>
            <person name="Farmer C."/>
            <person name="Delahaunty K."/>
            <person name="Markovic C."/>
            <person name="Hall O."/>
            <person name="Minx P."/>
            <person name="Tomlinson C."/>
            <person name="Mitreva M."/>
            <person name="Hou S."/>
            <person name="Chen J."/>
            <person name="Wollam A."/>
            <person name="Pepin K.H."/>
            <person name="Johnson M."/>
            <person name="Bhonagiri V."/>
            <person name="Zhang X."/>
            <person name="Suruliraj S."/>
            <person name="Warren W."/>
            <person name="Chinwalla A."/>
            <person name="Mardis E.R."/>
            <person name="Wilson R.K."/>
        </authorList>
    </citation>
    <scope>NUCLEOTIDE SEQUENCE [LARGE SCALE GENOMIC DNA]</scope>
    <source>
        <strain evidence="4 5">ATCC 51873</strain>
    </source>
</reference>
<keyword evidence="1" id="KW-0547">Nucleotide-binding</keyword>
<evidence type="ECO:0000313" key="5">
    <source>
        <dbReference type="Proteomes" id="UP000005959"/>
    </source>
</evidence>
<evidence type="ECO:0000313" key="4">
    <source>
        <dbReference type="EMBL" id="EHM37960.1"/>
    </source>
</evidence>
<dbReference type="CDD" id="cd00009">
    <property type="entry name" value="AAA"/>
    <property type="match status" value="1"/>
</dbReference>